<keyword evidence="2" id="KW-1133">Transmembrane helix</keyword>
<evidence type="ECO:0000313" key="3">
    <source>
        <dbReference type="EMBL" id="EFX59898.1"/>
    </source>
</evidence>
<feature type="coiled-coil region" evidence="1">
    <location>
        <begin position="97"/>
        <end position="124"/>
    </location>
</feature>
<dbReference type="HOGENOM" id="CLU_1972696_0_0_1"/>
<evidence type="ECO:0000313" key="4">
    <source>
        <dbReference type="Proteomes" id="UP000000305"/>
    </source>
</evidence>
<evidence type="ECO:0000256" key="2">
    <source>
        <dbReference type="SAM" id="Phobius"/>
    </source>
</evidence>
<reference evidence="3 4" key="1">
    <citation type="journal article" date="2011" name="Science">
        <title>The ecoresponsive genome of Daphnia pulex.</title>
        <authorList>
            <person name="Colbourne J.K."/>
            <person name="Pfrender M.E."/>
            <person name="Gilbert D."/>
            <person name="Thomas W.K."/>
            <person name="Tucker A."/>
            <person name="Oakley T.H."/>
            <person name="Tokishita S."/>
            <person name="Aerts A."/>
            <person name="Arnold G.J."/>
            <person name="Basu M.K."/>
            <person name="Bauer D.J."/>
            <person name="Caceres C.E."/>
            <person name="Carmel L."/>
            <person name="Casola C."/>
            <person name="Choi J.H."/>
            <person name="Detter J.C."/>
            <person name="Dong Q."/>
            <person name="Dusheyko S."/>
            <person name="Eads B.D."/>
            <person name="Frohlich T."/>
            <person name="Geiler-Samerotte K.A."/>
            <person name="Gerlach D."/>
            <person name="Hatcher P."/>
            <person name="Jogdeo S."/>
            <person name="Krijgsveld J."/>
            <person name="Kriventseva E.V."/>
            <person name="Kultz D."/>
            <person name="Laforsch C."/>
            <person name="Lindquist E."/>
            <person name="Lopez J."/>
            <person name="Manak J.R."/>
            <person name="Muller J."/>
            <person name="Pangilinan J."/>
            <person name="Patwardhan R.P."/>
            <person name="Pitluck S."/>
            <person name="Pritham E.J."/>
            <person name="Rechtsteiner A."/>
            <person name="Rho M."/>
            <person name="Rogozin I.B."/>
            <person name="Sakarya O."/>
            <person name="Salamov A."/>
            <person name="Schaack S."/>
            <person name="Shapiro H."/>
            <person name="Shiga Y."/>
            <person name="Skalitzky C."/>
            <person name="Smith Z."/>
            <person name="Souvorov A."/>
            <person name="Sung W."/>
            <person name="Tang Z."/>
            <person name="Tsuchiya D."/>
            <person name="Tu H."/>
            <person name="Vos H."/>
            <person name="Wang M."/>
            <person name="Wolf Y.I."/>
            <person name="Yamagata H."/>
            <person name="Yamada T."/>
            <person name="Ye Y."/>
            <person name="Shaw J.R."/>
            <person name="Andrews J."/>
            <person name="Crease T.J."/>
            <person name="Tang H."/>
            <person name="Lucas S.M."/>
            <person name="Robertson H.M."/>
            <person name="Bork P."/>
            <person name="Koonin E.V."/>
            <person name="Zdobnov E.M."/>
            <person name="Grigoriev I.V."/>
            <person name="Lynch M."/>
            <person name="Boore J.L."/>
        </authorList>
    </citation>
    <scope>NUCLEOTIDE SEQUENCE [LARGE SCALE GENOMIC DNA]</scope>
</reference>
<dbReference type="EMBL" id="GL737597">
    <property type="protein sequence ID" value="EFX59898.1"/>
    <property type="molecule type" value="Genomic_DNA"/>
</dbReference>
<protein>
    <submittedName>
        <fullName evidence="3">Uncharacterized protein</fullName>
    </submittedName>
</protein>
<sequence>MVYFARIVEETDDAEVVSRVFAFILHLGVLLYIRDLITKTRNYYDERTCSLSDYSVLVKNLPCKKGTRAKMALVLTECLGKLYKMHEFTFLPEYEDFYRMEEEINEVINRIKKAMNEQESEENSLLL</sequence>
<gene>
    <name evidence="3" type="ORF">DAPPUDRAFT_346550</name>
</gene>
<accession>E9I7Y2</accession>
<organism evidence="3 4">
    <name type="scientific">Daphnia pulex</name>
    <name type="common">Water flea</name>
    <dbReference type="NCBI Taxonomy" id="6669"/>
    <lineage>
        <taxon>Eukaryota</taxon>
        <taxon>Metazoa</taxon>
        <taxon>Ecdysozoa</taxon>
        <taxon>Arthropoda</taxon>
        <taxon>Crustacea</taxon>
        <taxon>Branchiopoda</taxon>
        <taxon>Diplostraca</taxon>
        <taxon>Cladocera</taxon>
        <taxon>Anomopoda</taxon>
        <taxon>Daphniidae</taxon>
        <taxon>Daphnia</taxon>
    </lineage>
</organism>
<proteinExistence type="predicted"/>
<keyword evidence="4" id="KW-1185">Reference proteome</keyword>
<keyword evidence="2" id="KW-0812">Transmembrane</keyword>
<dbReference type="AlphaFoldDB" id="E9I7Y2"/>
<dbReference type="InParanoid" id="E9I7Y2"/>
<evidence type="ECO:0000256" key="1">
    <source>
        <dbReference type="SAM" id="Coils"/>
    </source>
</evidence>
<dbReference type="Proteomes" id="UP000000305">
    <property type="component" value="Unassembled WGS sequence"/>
</dbReference>
<keyword evidence="2" id="KW-0472">Membrane</keyword>
<keyword evidence="1" id="KW-0175">Coiled coil</keyword>
<feature type="transmembrane region" description="Helical" evidence="2">
    <location>
        <begin position="16"/>
        <end position="33"/>
    </location>
</feature>
<name>E9I7Y2_DAPPU</name>
<dbReference type="KEGG" id="dpx:DAPPUDRAFT_346550"/>